<dbReference type="PhylomeDB" id="A0A0A2KFM4"/>
<proteinExistence type="predicted"/>
<reference evidence="2 3" key="1">
    <citation type="journal article" date="2015" name="Mol. Plant Microbe Interact.">
        <title>Genome, transcriptome, and functional analyses of Penicillium expansum provide new insights into secondary metabolism and pathogenicity.</title>
        <authorList>
            <person name="Ballester A.R."/>
            <person name="Marcet-Houben M."/>
            <person name="Levin E."/>
            <person name="Sela N."/>
            <person name="Selma-Lazaro C."/>
            <person name="Carmona L."/>
            <person name="Wisniewski M."/>
            <person name="Droby S."/>
            <person name="Gonzalez-Candelas L."/>
            <person name="Gabaldon T."/>
        </authorList>
    </citation>
    <scope>NUCLEOTIDE SEQUENCE [LARGE SCALE GENOMIC DNA]</scope>
    <source>
        <strain evidence="2 3">PHI-1</strain>
    </source>
</reference>
<dbReference type="Proteomes" id="UP000030104">
    <property type="component" value="Unassembled WGS sequence"/>
</dbReference>
<keyword evidence="3" id="KW-1185">Reference proteome</keyword>
<dbReference type="HOGENOM" id="CLU_665810_0_0_1"/>
<evidence type="ECO:0000313" key="2">
    <source>
        <dbReference type="EMBL" id="KGO65676.1"/>
    </source>
</evidence>
<dbReference type="OMA" id="FHFMDEP"/>
<dbReference type="AlphaFoldDB" id="A0A0A2KFM4"/>
<feature type="region of interest" description="Disordered" evidence="1">
    <location>
        <begin position="117"/>
        <end position="228"/>
    </location>
</feature>
<accession>A0A0A2KFM4</accession>
<dbReference type="OrthoDB" id="4338216at2759"/>
<name>A0A0A2KFM4_PENIT</name>
<dbReference type="STRING" id="40296.A0A0A2KFM4"/>
<gene>
    <name evidence="2" type="ORF">PITC_007940</name>
</gene>
<feature type="compositionally biased region" description="Polar residues" evidence="1">
    <location>
        <begin position="199"/>
        <end position="210"/>
    </location>
</feature>
<comment type="caution">
    <text evidence="2">The sequence shown here is derived from an EMBL/GenBank/DDBJ whole genome shotgun (WGS) entry which is preliminary data.</text>
</comment>
<protein>
    <submittedName>
        <fullName evidence="2">Uncharacterized protein</fullName>
    </submittedName>
</protein>
<evidence type="ECO:0000313" key="3">
    <source>
        <dbReference type="Proteomes" id="UP000030104"/>
    </source>
</evidence>
<sequence length="452" mass="48920">MEKPKVIGPDGLSPISLQRHADIRITTEVIHEVITNCNMISLEESRHAPTAVRKKARADRIAGVQTVSARLNSRRFAQLETDDTPKLYNVSKEIEKAIQAEKNKKIAASRVTISRAPDAAKRTTASHAIAPRTSATQKSSGIDPRAKPFVPAAAAETAGPKDEVAYEPVKSTPRKATTGSKKAAPVKACGEKKDADNDSVASSKASQKAESTGDKESTGFPKKPRGLTAPADFMKQVRLLHLQKQTAPKAVPAGPPRRIVFGNLPEWADILSILQLVYGGAVENAWSENGEVVVQFVEQDDCVKYYENHSDGIKLKDGDDDLTISVAMPEEGLPDNAELSIRVEEGASRVVCLSGLPAGFKTSDNENVLGIAVDPVWGGKSFERILIKQAESGVDVQVFFYNLHDGWDFLQSIKEGAYDCIASFEVDPCALAQGFHFMDEPNLMFSGILAVD</sequence>
<evidence type="ECO:0000256" key="1">
    <source>
        <dbReference type="SAM" id="MobiDB-lite"/>
    </source>
</evidence>
<dbReference type="EMBL" id="JQGA01001488">
    <property type="protein sequence ID" value="KGO65676.1"/>
    <property type="molecule type" value="Genomic_DNA"/>
</dbReference>
<organism evidence="2 3">
    <name type="scientific">Penicillium italicum</name>
    <name type="common">Blue mold</name>
    <dbReference type="NCBI Taxonomy" id="40296"/>
    <lineage>
        <taxon>Eukaryota</taxon>
        <taxon>Fungi</taxon>
        <taxon>Dikarya</taxon>
        <taxon>Ascomycota</taxon>
        <taxon>Pezizomycotina</taxon>
        <taxon>Eurotiomycetes</taxon>
        <taxon>Eurotiomycetidae</taxon>
        <taxon>Eurotiales</taxon>
        <taxon>Aspergillaceae</taxon>
        <taxon>Penicillium</taxon>
    </lineage>
</organism>